<dbReference type="OrthoDB" id="671595at2759"/>
<proteinExistence type="inferred from homology"/>
<dbReference type="InterPro" id="IPR036186">
    <property type="entry name" value="Serpin_sf"/>
</dbReference>
<reference evidence="5" key="2">
    <citation type="submission" date="2025-08" db="UniProtKB">
        <authorList>
            <consortium name="Ensembl"/>
        </authorList>
    </citation>
    <scope>IDENTIFICATION</scope>
</reference>
<dbReference type="GO" id="GO:0004867">
    <property type="term" value="F:serine-type endopeptidase inhibitor activity"/>
    <property type="evidence" value="ECO:0007669"/>
    <property type="project" value="InterPro"/>
</dbReference>
<dbReference type="InterPro" id="IPR000215">
    <property type="entry name" value="Serpin_fam"/>
</dbReference>
<organism evidence="5 6">
    <name type="scientific">Peromyscus maniculatus bairdii</name>
    <name type="common">Prairie deer mouse</name>
    <dbReference type="NCBI Taxonomy" id="230844"/>
    <lineage>
        <taxon>Eukaryota</taxon>
        <taxon>Metazoa</taxon>
        <taxon>Chordata</taxon>
        <taxon>Craniata</taxon>
        <taxon>Vertebrata</taxon>
        <taxon>Euteleostomi</taxon>
        <taxon>Mammalia</taxon>
        <taxon>Eutheria</taxon>
        <taxon>Euarchontoglires</taxon>
        <taxon>Glires</taxon>
        <taxon>Rodentia</taxon>
        <taxon>Myomorpha</taxon>
        <taxon>Muroidea</taxon>
        <taxon>Cricetidae</taxon>
        <taxon>Neotominae</taxon>
        <taxon>Peromyscus</taxon>
    </lineage>
</organism>
<dbReference type="PROSITE" id="PS00284">
    <property type="entry name" value="SERPIN"/>
    <property type="match status" value="1"/>
</dbReference>
<dbReference type="InterPro" id="IPR023795">
    <property type="entry name" value="Serpin_CS"/>
</dbReference>
<evidence type="ECO:0000313" key="5">
    <source>
        <dbReference type="Ensembl" id="ENSPEMP00000004817.2"/>
    </source>
</evidence>
<dbReference type="SMART" id="SM00093">
    <property type="entry name" value="SERPIN"/>
    <property type="match status" value="1"/>
</dbReference>
<name>A0A8C8TAC6_PERMB</name>
<gene>
    <name evidence="5" type="primary">LOC102912125</name>
</gene>
<dbReference type="SUPFAM" id="SSF56574">
    <property type="entry name" value="Serpins"/>
    <property type="match status" value="1"/>
</dbReference>
<dbReference type="Pfam" id="PF00079">
    <property type="entry name" value="Serpin"/>
    <property type="match status" value="1"/>
</dbReference>
<feature type="domain" description="Serpin" evidence="4">
    <location>
        <begin position="13"/>
        <end position="375"/>
    </location>
</feature>
<reference evidence="5 6" key="1">
    <citation type="submission" date="2018-10" db="EMBL/GenBank/DDBJ databases">
        <title>Improved assembly of the deer mouse Peromyscus maniculatus genome.</title>
        <authorList>
            <person name="Lassance J.-M."/>
            <person name="Hoekstra H.E."/>
        </authorList>
    </citation>
    <scope>NUCLEOTIDE SEQUENCE [LARGE SCALE GENOMIC DNA]</scope>
</reference>
<dbReference type="Gene3D" id="3.30.497.10">
    <property type="entry name" value="Antithrombin, subunit I, domain 2"/>
    <property type="match status" value="1"/>
</dbReference>
<dbReference type="RefSeq" id="XP_006998453.3">
    <property type="nucleotide sequence ID" value="XM_006998391.3"/>
</dbReference>
<evidence type="ECO:0000256" key="3">
    <source>
        <dbReference type="ARBA" id="ARBA00022490"/>
    </source>
</evidence>
<protein>
    <recommendedName>
        <fullName evidence="4">Serpin domain-containing protein</fullName>
    </recommendedName>
</protein>
<evidence type="ECO:0000313" key="6">
    <source>
        <dbReference type="Proteomes" id="UP000694547"/>
    </source>
</evidence>
<sequence length="375" mass="42663">MNTLSEANGNFAIHLLKMLCENNPSENVCYSPMSISSALAMVLLGAKGDTEVQMSQALGLNREKDVHQGFQGLLHILNKPNKKYALRTANRLFAESTCEFLSTFKESCLQFYHSELEQLSFVKAAEESRKHINTWVSEQTEGKIPELLSNDSVDEATRLVLVNALYFKGKWHQPFDKDSTKEMPFKINKREQRPVQMMCQEDTFKLTYVKEVKAQVLVMPYEGTELSFVVLLPDDGVDLRKVENNLTFEKLTSWTKPDFMRSTDVEVFLPKFKLQEDYDMKSVFQHLGMVDVFQGGKADLSRMSPQRDLYLSKFVHKSVVEVNEKGTEAAAATAAIDDHCSASEVSTFCADHPFLFFIRHNKTNTLLFCGRFSSP</sequence>
<dbReference type="PRINTS" id="PR00676">
    <property type="entry name" value="MASPIN"/>
</dbReference>
<dbReference type="InterPro" id="IPR000240">
    <property type="entry name" value="Serpin_B9/Maspin"/>
</dbReference>
<dbReference type="PANTHER" id="PTHR11461:SF350">
    <property type="entry name" value="SERPIN B9"/>
    <property type="match status" value="1"/>
</dbReference>
<dbReference type="InterPro" id="IPR023796">
    <property type="entry name" value="Serpin_dom"/>
</dbReference>
<accession>A0A8C8TAC6</accession>
<dbReference type="Gene3D" id="2.30.39.10">
    <property type="entry name" value="Alpha-1-antitrypsin, domain 1"/>
    <property type="match status" value="1"/>
</dbReference>
<keyword evidence="6" id="KW-1185">Reference proteome</keyword>
<dbReference type="AlphaFoldDB" id="A0A8C8TAC6"/>
<comment type="subcellular location">
    <subcellularLocation>
        <location evidence="1">Cytoplasm</location>
    </subcellularLocation>
</comment>
<reference evidence="5" key="3">
    <citation type="submission" date="2025-09" db="UniProtKB">
        <authorList>
            <consortium name="Ensembl"/>
        </authorList>
    </citation>
    <scope>IDENTIFICATION</scope>
</reference>
<dbReference type="Ensembl" id="ENSPEMT00000008609.2">
    <property type="protein sequence ID" value="ENSPEMP00000004817.2"/>
    <property type="gene ID" value="ENSPEMG00000007216.2"/>
</dbReference>
<evidence type="ECO:0000256" key="1">
    <source>
        <dbReference type="ARBA" id="ARBA00004496"/>
    </source>
</evidence>
<dbReference type="InterPro" id="IPR042185">
    <property type="entry name" value="Serpin_sf_2"/>
</dbReference>
<dbReference type="FunFam" id="2.10.310.10:FF:000001">
    <property type="entry name" value="Serpin family A member 1"/>
    <property type="match status" value="1"/>
</dbReference>
<dbReference type="InterPro" id="IPR042178">
    <property type="entry name" value="Serpin_sf_1"/>
</dbReference>
<dbReference type="Proteomes" id="UP000694547">
    <property type="component" value="Chromosome 5"/>
</dbReference>
<evidence type="ECO:0000256" key="2">
    <source>
        <dbReference type="ARBA" id="ARBA00006426"/>
    </source>
</evidence>
<evidence type="ECO:0000259" key="4">
    <source>
        <dbReference type="SMART" id="SM00093"/>
    </source>
</evidence>
<keyword evidence="3" id="KW-0963">Cytoplasm</keyword>
<dbReference type="FunFam" id="2.30.39.10:FF:000014">
    <property type="entry name" value="Serpin family B member 9"/>
    <property type="match status" value="1"/>
</dbReference>
<dbReference type="PANTHER" id="PTHR11461">
    <property type="entry name" value="SERINE PROTEASE INHIBITOR, SERPIN"/>
    <property type="match status" value="1"/>
</dbReference>
<dbReference type="GO" id="GO:0005737">
    <property type="term" value="C:cytoplasm"/>
    <property type="evidence" value="ECO:0007669"/>
    <property type="project" value="UniProtKB-SubCell"/>
</dbReference>
<dbReference type="GO" id="GO:0005615">
    <property type="term" value="C:extracellular space"/>
    <property type="evidence" value="ECO:0007669"/>
    <property type="project" value="InterPro"/>
</dbReference>
<dbReference type="FunFam" id="3.30.497.10:FF:000002">
    <property type="entry name" value="Serpin family B member 6"/>
    <property type="match status" value="1"/>
</dbReference>
<dbReference type="GeneTree" id="ENSGT00940000154931"/>
<comment type="similarity">
    <text evidence="2">Belongs to the serpin family. Ov-serpin subfamily.</text>
</comment>